<accession>A0AAD9S823</accession>
<dbReference type="AlphaFoldDB" id="A0AAD9S823"/>
<proteinExistence type="predicted"/>
<evidence type="ECO:0000313" key="3">
    <source>
        <dbReference type="Proteomes" id="UP001265746"/>
    </source>
</evidence>
<sequence length="76" mass="8652">MHSSRRSSGSSSSSSSSNNNNNINDNIKFRRRPGTTCACKFHRLIVLLIDRWPNSAHHHNREDIRAQGSHSQEQPQ</sequence>
<feature type="compositionally biased region" description="Low complexity" evidence="1">
    <location>
        <begin position="6"/>
        <end position="22"/>
    </location>
</feature>
<name>A0AAD9S823_PHOAM</name>
<dbReference type="Proteomes" id="UP001265746">
    <property type="component" value="Unassembled WGS sequence"/>
</dbReference>
<reference evidence="2" key="1">
    <citation type="submission" date="2023-06" db="EMBL/GenBank/DDBJ databases">
        <authorList>
            <person name="Noh H."/>
        </authorList>
    </citation>
    <scope>NUCLEOTIDE SEQUENCE</scope>
    <source>
        <strain evidence="2">DUCC20226</strain>
    </source>
</reference>
<dbReference type="EMBL" id="JAUJFL010000006">
    <property type="protein sequence ID" value="KAK2601459.1"/>
    <property type="molecule type" value="Genomic_DNA"/>
</dbReference>
<evidence type="ECO:0000256" key="1">
    <source>
        <dbReference type="SAM" id="MobiDB-lite"/>
    </source>
</evidence>
<gene>
    <name evidence="2" type="ORF">N8I77_010907</name>
</gene>
<evidence type="ECO:0000313" key="2">
    <source>
        <dbReference type="EMBL" id="KAK2601459.1"/>
    </source>
</evidence>
<organism evidence="2 3">
    <name type="scientific">Phomopsis amygdali</name>
    <name type="common">Fusicoccum amygdali</name>
    <dbReference type="NCBI Taxonomy" id="1214568"/>
    <lineage>
        <taxon>Eukaryota</taxon>
        <taxon>Fungi</taxon>
        <taxon>Dikarya</taxon>
        <taxon>Ascomycota</taxon>
        <taxon>Pezizomycotina</taxon>
        <taxon>Sordariomycetes</taxon>
        <taxon>Sordariomycetidae</taxon>
        <taxon>Diaporthales</taxon>
        <taxon>Diaporthaceae</taxon>
        <taxon>Diaporthe</taxon>
    </lineage>
</organism>
<keyword evidence="3" id="KW-1185">Reference proteome</keyword>
<comment type="caution">
    <text evidence="2">The sequence shown here is derived from an EMBL/GenBank/DDBJ whole genome shotgun (WGS) entry which is preliminary data.</text>
</comment>
<feature type="region of interest" description="Disordered" evidence="1">
    <location>
        <begin position="1"/>
        <end position="32"/>
    </location>
</feature>
<protein>
    <submittedName>
        <fullName evidence="2">Uncharacterized protein</fullName>
    </submittedName>
</protein>